<feature type="transmembrane region" description="Helical" evidence="6">
    <location>
        <begin position="20"/>
        <end position="40"/>
    </location>
</feature>
<dbReference type="Pfam" id="PF07690">
    <property type="entry name" value="MFS_1"/>
    <property type="match status" value="1"/>
</dbReference>
<reference evidence="7 8" key="1">
    <citation type="journal article" date="2022" name="Nat. Ecol. Evol.">
        <title>A masculinizing supergene underlies an exaggerated male reproductive morph in a spider.</title>
        <authorList>
            <person name="Hendrickx F."/>
            <person name="De Corte Z."/>
            <person name="Sonet G."/>
            <person name="Van Belleghem S.M."/>
            <person name="Kostlbacher S."/>
            <person name="Vangestel C."/>
        </authorList>
    </citation>
    <scope>NUCLEOTIDE SEQUENCE [LARGE SCALE GENOMIC DNA]</scope>
    <source>
        <strain evidence="7">W744_W776</strain>
    </source>
</reference>
<evidence type="ECO:0000256" key="6">
    <source>
        <dbReference type="SAM" id="Phobius"/>
    </source>
</evidence>
<dbReference type="Proteomes" id="UP000827092">
    <property type="component" value="Unassembled WGS sequence"/>
</dbReference>
<dbReference type="GO" id="GO:0022857">
    <property type="term" value="F:transmembrane transporter activity"/>
    <property type="evidence" value="ECO:0007669"/>
    <property type="project" value="InterPro"/>
</dbReference>
<keyword evidence="2" id="KW-0813">Transport</keyword>
<gene>
    <name evidence="7" type="ORF">JTE90_026811</name>
</gene>
<evidence type="ECO:0000256" key="3">
    <source>
        <dbReference type="ARBA" id="ARBA00022692"/>
    </source>
</evidence>
<dbReference type="InterPro" id="IPR052983">
    <property type="entry name" value="MFS_Riboflavin_Transporter"/>
</dbReference>
<feature type="transmembrane region" description="Helical" evidence="6">
    <location>
        <begin position="73"/>
        <end position="96"/>
    </location>
</feature>
<dbReference type="AlphaFoldDB" id="A0AAV6V820"/>
<evidence type="ECO:0000313" key="8">
    <source>
        <dbReference type="Proteomes" id="UP000827092"/>
    </source>
</evidence>
<dbReference type="InterPro" id="IPR011701">
    <property type="entry name" value="MFS"/>
</dbReference>
<evidence type="ECO:0000313" key="7">
    <source>
        <dbReference type="EMBL" id="KAG8191776.1"/>
    </source>
</evidence>
<keyword evidence="3 6" id="KW-0812">Transmembrane</keyword>
<comment type="caution">
    <text evidence="7">The sequence shown here is derived from an EMBL/GenBank/DDBJ whole genome shotgun (WGS) entry which is preliminary data.</text>
</comment>
<dbReference type="Gene3D" id="1.20.1250.20">
    <property type="entry name" value="MFS general substrate transporter like domains"/>
    <property type="match status" value="1"/>
</dbReference>
<dbReference type="EMBL" id="JAFNEN010000152">
    <property type="protein sequence ID" value="KAG8191776.1"/>
    <property type="molecule type" value="Genomic_DNA"/>
</dbReference>
<evidence type="ECO:0000256" key="5">
    <source>
        <dbReference type="ARBA" id="ARBA00023136"/>
    </source>
</evidence>
<dbReference type="PANTHER" id="PTHR43385">
    <property type="entry name" value="RIBOFLAVIN TRANSPORTER RIBJ"/>
    <property type="match status" value="1"/>
</dbReference>
<dbReference type="InterPro" id="IPR036259">
    <property type="entry name" value="MFS_trans_sf"/>
</dbReference>
<proteinExistence type="predicted"/>
<feature type="transmembrane region" description="Helical" evidence="6">
    <location>
        <begin position="142"/>
        <end position="161"/>
    </location>
</feature>
<dbReference type="GO" id="GO:0016020">
    <property type="term" value="C:membrane"/>
    <property type="evidence" value="ECO:0007669"/>
    <property type="project" value="UniProtKB-SubCell"/>
</dbReference>
<keyword evidence="4 6" id="KW-1133">Transmembrane helix</keyword>
<evidence type="ECO:0000256" key="2">
    <source>
        <dbReference type="ARBA" id="ARBA00022448"/>
    </source>
</evidence>
<keyword evidence="5 6" id="KW-0472">Membrane</keyword>
<dbReference type="PANTHER" id="PTHR43385:SF1">
    <property type="entry name" value="RIBOFLAVIN TRANSPORTER RIBJ"/>
    <property type="match status" value="1"/>
</dbReference>
<organism evidence="7 8">
    <name type="scientific">Oedothorax gibbosus</name>
    <dbReference type="NCBI Taxonomy" id="931172"/>
    <lineage>
        <taxon>Eukaryota</taxon>
        <taxon>Metazoa</taxon>
        <taxon>Ecdysozoa</taxon>
        <taxon>Arthropoda</taxon>
        <taxon>Chelicerata</taxon>
        <taxon>Arachnida</taxon>
        <taxon>Araneae</taxon>
        <taxon>Araneomorphae</taxon>
        <taxon>Entelegynae</taxon>
        <taxon>Araneoidea</taxon>
        <taxon>Linyphiidae</taxon>
        <taxon>Erigoninae</taxon>
        <taxon>Oedothorax</taxon>
    </lineage>
</organism>
<sequence>MPILNDYSRDKDIRKDTEQYLIMGYIVFQMVGYTCLGWLVDKGFVEISNYVAANSLCMGLACCAMRFSSSFVALFLATAAFSTFLAALSSSVPTLVYEFIGKSLQSMAISSALVLLAPLSFSIAPLIGYFRGNLGSYDGGMYLMTAICVGCAVLIFMLPHIQKCGEKKKDNLSAAEC</sequence>
<evidence type="ECO:0000256" key="4">
    <source>
        <dbReference type="ARBA" id="ARBA00022989"/>
    </source>
</evidence>
<keyword evidence="8" id="KW-1185">Reference proteome</keyword>
<feature type="transmembrane region" description="Helical" evidence="6">
    <location>
        <begin position="108"/>
        <end position="130"/>
    </location>
</feature>
<name>A0AAV6V820_9ARAC</name>
<evidence type="ECO:0000256" key="1">
    <source>
        <dbReference type="ARBA" id="ARBA00004141"/>
    </source>
</evidence>
<accession>A0AAV6V820</accession>
<comment type="subcellular location">
    <subcellularLocation>
        <location evidence="1">Membrane</location>
        <topology evidence="1">Multi-pass membrane protein</topology>
    </subcellularLocation>
</comment>
<protein>
    <submittedName>
        <fullName evidence="7">Uncharacterized protein</fullName>
    </submittedName>
</protein>
<dbReference type="SUPFAM" id="SSF103473">
    <property type="entry name" value="MFS general substrate transporter"/>
    <property type="match status" value="1"/>
</dbReference>